<dbReference type="InterPro" id="IPR002328">
    <property type="entry name" value="ADH_Zn_CS"/>
</dbReference>
<keyword evidence="4" id="KW-0560">Oxidoreductase</keyword>
<dbReference type="OrthoDB" id="1879366at2759"/>
<evidence type="ECO:0000256" key="4">
    <source>
        <dbReference type="ARBA" id="ARBA00023002"/>
    </source>
</evidence>
<dbReference type="Pfam" id="PF00107">
    <property type="entry name" value="ADH_zinc_N"/>
    <property type="match status" value="1"/>
</dbReference>
<dbReference type="STRING" id="1047168.A0A0F4GN77"/>
<evidence type="ECO:0000313" key="7">
    <source>
        <dbReference type="EMBL" id="KJX98502.1"/>
    </source>
</evidence>
<dbReference type="GO" id="GO:0008270">
    <property type="term" value="F:zinc ion binding"/>
    <property type="evidence" value="ECO:0007669"/>
    <property type="project" value="InterPro"/>
</dbReference>
<reference evidence="7 8" key="1">
    <citation type="submission" date="2015-03" db="EMBL/GenBank/DDBJ databases">
        <title>RNA-seq based gene annotation and comparative genomics of four Zymoseptoria species reveal species-specific pathogenicity related genes and transposable element activity.</title>
        <authorList>
            <person name="Grandaubert J."/>
            <person name="Bhattacharyya A."/>
            <person name="Stukenbrock E.H."/>
        </authorList>
    </citation>
    <scope>NUCLEOTIDE SEQUENCE [LARGE SCALE GENOMIC DNA]</scope>
    <source>
        <strain evidence="7 8">Zb18110</strain>
    </source>
</reference>
<accession>A0A0F4GN77</accession>
<comment type="similarity">
    <text evidence="5">Belongs to the zinc-containing alcohol dehydrogenase family.</text>
</comment>
<dbReference type="FunFam" id="3.40.50.720:FF:000022">
    <property type="entry name" value="Cinnamyl alcohol dehydrogenase"/>
    <property type="match status" value="1"/>
</dbReference>
<dbReference type="SUPFAM" id="SSF50129">
    <property type="entry name" value="GroES-like"/>
    <property type="match status" value="1"/>
</dbReference>
<keyword evidence="8" id="KW-1185">Reference proteome</keyword>
<dbReference type="PANTHER" id="PTHR42683">
    <property type="entry name" value="ALDEHYDE REDUCTASE"/>
    <property type="match status" value="1"/>
</dbReference>
<comment type="cofactor">
    <cofactor evidence="1 5">
        <name>Zn(2+)</name>
        <dbReference type="ChEBI" id="CHEBI:29105"/>
    </cofactor>
</comment>
<evidence type="ECO:0000313" key="8">
    <source>
        <dbReference type="Proteomes" id="UP000033647"/>
    </source>
</evidence>
<dbReference type="InterPro" id="IPR013149">
    <property type="entry name" value="ADH-like_C"/>
</dbReference>
<comment type="caution">
    <text evidence="7">The sequence shown here is derived from an EMBL/GenBank/DDBJ whole genome shotgun (WGS) entry which is preliminary data.</text>
</comment>
<keyword evidence="2 5" id="KW-0479">Metal-binding</keyword>
<feature type="domain" description="Enoyl reductase (ER)" evidence="6">
    <location>
        <begin position="45"/>
        <end position="376"/>
    </location>
</feature>
<dbReference type="Proteomes" id="UP000033647">
    <property type="component" value="Unassembled WGS sequence"/>
</dbReference>
<evidence type="ECO:0000256" key="5">
    <source>
        <dbReference type="RuleBase" id="RU361277"/>
    </source>
</evidence>
<dbReference type="GO" id="GO:0016616">
    <property type="term" value="F:oxidoreductase activity, acting on the CH-OH group of donors, NAD or NADP as acceptor"/>
    <property type="evidence" value="ECO:0007669"/>
    <property type="project" value="InterPro"/>
</dbReference>
<protein>
    <submittedName>
        <fullName evidence="7">Nadp-dependent alcohol dehydrogenase like protein</fullName>
    </submittedName>
</protein>
<organism evidence="7 8">
    <name type="scientific">Zymoseptoria brevis</name>
    <dbReference type="NCBI Taxonomy" id="1047168"/>
    <lineage>
        <taxon>Eukaryota</taxon>
        <taxon>Fungi</taxon>
        <taxon>Dikarya</taxon>
        <taxon>Ascomycota</taxon>
        <taxon>Pezizomycotina</taxon>
        <taxon>Dothideomycetes</taxon>
        <taxon>Dothideomycetidae</taxon>
        <taxon>Mycosphaerellales</taxon>
        <taxon>Mycosphaerellaceae</taxon>
        <taxon>Zymoseptoria</taxon>
    </lineage>
</organism>
<evidence type="ECO:0000256" key="3">
    <source>
        <dbReference type="ARBA" id="ARBA00022833"/>
    </source>
</evidence>
<dbReference type="Gene3D" id="3.90.180.10">
    <property type="entry name" value="Medium-chain alcohol dehydrogenases, catalytic domain"/>
    <property type="match status" value="1"/>
</dbReference>
<dbReference type="SUPFAM" id="SSF51735">
    <property type="entry name" value="NAD(P)-binding Rossmann-fold domains"/>
    <property type="match status" value="1"/>
</dbReference>
<dbReference type="InterPro" id="IPR011032">
    <property type="entry name" value="GroES-like_sf"/>
</dbReference>
<evidence type="ECO:0000256" key="2">
    <source>
        <dbReference type="ARBA" id="ARBA00022723"/>
    </source>
</evidence>
<dbReference type="InterPro" id="IPR013154">
    <property type="entry name" value="ADH-like_N"/>
</dbReference>
<dbReference type="InterPro" id="IPR020843">
    <property type="entry name" value="ER"/>
</dbReference>
<dbReference type="PROSITE" id="PS00059">
    <property type="entry name" value="ADH_ZINC"/>
    <property type="match status" value="1"/>
</dbReference>
<proteinExistence type="inferred from homology"/>
<dbReference type="SMART" id="SM00829">
    <property type="entry name" value="PKS_ER"/>
    <property type="match status" value="1"/>
</dbReference>
<dbReference type="AlphaFoldDB" id="A0A0F4GN77"/>
<name>A0A0F4GN77_9PEZI</name>
<dbReference type="Gene3D" id="3.40.50.720">
    <property type="entry name" value="NAD(P)-binding Rossmann-like Domain"/>
    <property type="match status" value="1"/>
</dbReference>
<keyword evidence="3 5" id="KW-0862">Zinc</keyword>
<gene>
    <name evidence="7" type="ORF">TI39_contig409g00010</name>
</gene>
<evidence type="ECO:0000259" key="6">
    <source>
        <dbReference type="SMART" id="SM00829"/>
    </source>
</evidence>
<evidence type="ECO:0000256" key="1">
    <source>
        <dbReference type="ARBA" id="ARBA00001947"/>
    </source>
</evidence>
<dbReference type="EMBL" id="LAFY01000401">
    <property type="protein sequence ID" value="KJX98502.1"/>
    <property type="molecule type" value="Genomic_DNA"/>
</dbReference>
<dbReference type="InterPro" id="IPR047109">
    <property type="entry name" value="CAD-like"/>
</dbReference>
<sequence length="384" mass="41817">MYATSSAYSMRRRSCWAARYERRRLPPASFASAEMLNVIPRANFAVTEDSQTYTLQSISKSLPPTSLLIRTTHSGVCFTDVHAKSTGCGLGHEGIGHIVSTGSAISHFRPGDRVGWGWLHSSCGRCSTCVSGYRQYCFEARGFAFSDQDQGAFGDYRIIDAEFAYRIPEAISSVHAAPLMCAGASVYEALDAAGTKSHDRVGVVGIGGLGHMACLFAKAMGCSVTAISNSPSKRDDAFKLGADEFRELSVLSSAHRPEHHSAGQRRDDGKISTLLLTSNATPDLTDLLPLLARRATIVLMTIQQDALTIPYMPFILPGHRLIASTKASRENHIRMLDFAARNGVVPWVEEFEMNAKGVADAFETLESGRMRYRGVLVRGEEGEL</sequence>
<dbReference type="Pfam" id="PF08240">
    <property type="entry name" value="ADH_N"/>
    <property type="match status" value="1"/>
</dbReference>
<dbReference type="InterPro" id="IPR036291">
    <property type="entry name" value="NAD(P)-bd_dom_sf"/>
</dbReference>